<evidence type="ECO:0008006" key="14">
    <source>
        <dbReference type="Google" id="ProtNLM"/>
    </source>
</evidence>
<evidence type="ECO:0000256" key="1">
    <source>
        <dbReference type="ARBA" id="ARBA00004481"/>
    </source>
</evidence>
<organism evidence="12 13">
    <name type="scientific">Cardiocondyla obscurior</name>
    <dbReference type="NCBI Taxonomy" id="286306"/>
    <lineage>
        <taxon>Eukaryota</taxon>
        <taxon>Metazoa</taxon>
        <taxon>Ecdysozoa</taxon>
        <taxon>Arthropoda</taxon>
        <taxon>Hexapoda</taxon>
        <taxon>Insecta</taxon>
        <taxon>Pterygota</taxon>
        <taxon>Neoptera</taxon>
        <taxon>Endopterygota</taxon>
        <taxon>Hymenoptera</taxon>
        <taxon>Apocrita</taxon>
        <taxon>Aculeata</taxon>
        <taxon>Formicoidea</taxon>
        <taxon>Formicidae</taxon>
        <taxon>Myrmicinae</taxon>
        <taxon>Cardiocondyla</taxon>
    </lineage>
</organism>
<feature type="domain" description="Vta1 C-terminal" evidence="11">
    <location>
        <begin position="236"/>
        <end position="272"/>
    </location>
</feature>
<feature type="compositionally biased region" description="Basic and acidic residues" evidence="9">
    <location>
        <begin position="176"/>
        <end position="196"/>
    </location>
</feature>
<protein>
    <recommendedName>
        <fullName evidence="14">Vacuolar protein sorting-associated protein VTA1</fullName>
    </recommendedName>
</protein>
<evidence type="ECO:0000259" key="11">
    <source>
        <dbReference type="Pfam" id="PF18097"/>
    </source>
</evidence>
<evidence type="ECO:0000256" key="7">
    <source>
        <dbReference type="ARBA" id="ARBA00022927"/>
    </source>
</evidence>
<dbReference type="InterPro" id="IPR041212">
    <property type="entry name" value="Vta1_C"/>
</dbReference>
<feature type="domain" description="Vta1/callose synthase N-terminal" evidence="10">
    <location>
        <begin position="18"/>
        <end position="158"/>
    </location>
</feature>
<gene>
    <name evidence="12" type="ORF">PUN28_010787</name>
</gene>
<feature type="region of interest" description="Disordered" evidence="9">
    <location>
        <begin position="159"/>
        <end position="231"/>
    </location>
</feature>
<dbReference type="InterPro" id="IPR044538">
    <property type="entry name" value="Vta1-like"/>
</dbReference>
<dbReference type="GO" id="GO:0015031">
    <property type="term" value="P:protein transport"/>
    <property type="evidence" value="ECO:0007669"/>
    <property type="project" value="UniProtKB-KW"/>
</dbReference>
<dbReference type="Gene3D" id="1.20.5.420">
    <property type="entry name" value="Immunoglobulin FC, subunit C"/>
    <property type="match status" value="1"/>
</dbReference>
<evidence type="ECO:0000256" key="2">
    <source>
        <dbReference type="ARBA" id="ARBA00004496"/>
    </source>
</evidence>
<sequence length="278" mass="31031">MALTGPDLPKVPVPLKRIQAHLTVASKHDQRDNVVSYWCRLYALQTGLKFSTKTSEETNFLLKLMDWLEATKKQLHDNEAITNDVAAQAHLENWALKLFLYADRKDRAGDFSNNVVQSFYTAQILYDVLTLFGELSVEAAQNQKYAKWKAAYIHNCLTNGETPVPGPLKETDDESDSIKDLNDEEPKSNVEPEAPKDNTLPNVPSVPVNPPSLRTQSFESENDTHKTESGTNLSVEQVAKAQKLIKWASSALDYDDIATSVMNLQKAINLLTTGQELA</sequence>
<proteinExistence type="inferred from homology"/>
<evidence type="ECO:0000256" key="3">
    <source>
        <dbReference type="ARBA" id="ARBA00007895"/>
    </source>
</evidence>
<accession>A0AAW2FJS7</accession>
<dbReference type="PANTHER" id="PTHR46009">
    <property type="entry name" value="VACUOLAR PROTEIN SORTING-ASSOCIATED PROTEIN VTA1 HOMOLOG"/>
    <property type="match status" value="1"/>
</dbReference>
<name>A0AAW2FJS7_9HYME</name>
<evidence type="ECO:0000313" key="13">
    <source>
        <dbReference type="Proteomes" id="UP001430953"/>
    </source>
</evidence>
<dbReference type="GO" id="GO:0032511">
    <property type="term" value="P:late endosome to vacuole transport via multivesicular body sorting pathway"/>
    <property type="evidence" value="ECO:0007669"/>
    <property type="project" value="InterPro"/>
</dbReference>
<dbReference type="InterPro" id="IPR023175">
    <property type="entry name" value="Vta1/CALS_N_sf"/>
</dbReference>
<reference evidence="12 13" key="1">
    <citation type="submission" date="2023-03" db="EMBL/GenBank/DDBJ databases">
        <title>High recombination rates correlate with genetic variation in Cardiocondyla obscurior ants.</title>
        <authorList>
            <person name="Errbii M."/>
        </authorList>
    </citation>
    <scope>NUCLEOTIDE SEQUENCE [LARGE SCALE GENOMIC DNA]</scope>
    <source>
        <strain evidence="12">Alpha-2009</strain>
        <tissue evidence="12">Whole body</tissue>
    </source>
</reference>
<evidence type="ECO:0000256" key="5">
    <source>
        <dbReference type="ARBA" id="ARBA00022490"/>
    </source>
</evidence>
<evidence type="ECO:0000313" key="12">
    <source>
        <dbReference type="EMBL" id="KAL0115505.1"/>
    </source>
</evidence>
<dbReference type="EMBL" id="JADYXP020000010">
    <property type="protein sequence ID" value="KAL0115505.1"/>
    <property type="molecule type" value="Genomic_DNA"/>
</dbReference>
<dbReference type="InterPro" id="IPR039431">
    <property type="entry name" value="Vta1/CALS_N"/>
</dbReference>
<keyword evidence="13" id="KW-1185">Reference proteome</keyword>
<dbReference type="GO" id="GO:0005771">
    <property type="term" value="C:multivesicular body"/>
    <property type="evidence" value="ECO:0007669"/>
    <property type="project" value="TreeGrafter"/>
</dbReference>
<comment type="similarity">
    <text evidence="3">Belongs to the VTA1 family.</text>
</comment>
<dbReference type="Pfam" id="PF18097">
    <property type="entry name" value="Vta1_C"/>
    <property type="match status" value="1"/>
</dbReference>
<keyword evidence="8" id="KW-0472">Membrane</keyword>
<dbReference type="AlphaFoldDB" id="A0AAW2FJS7"/>
<evidence type="ECO:0000259" key="10">
    <source>
        <dbReference type="Pfam" id="PF04652"/>
    </source>
</evidence>
<comment type="subcellular location">
    <subcellularLocation>
        <location evidence="2">Cytoplasm</location>
    </subcellularLocation>
    <subcellularLocation>
        <location evidence="1">Endosome membrane</location>
        <topology evidence="1">Peripheral membrane protein</topology>
    </subcellularLocation>
</comment>
<dbReference type="Proteomes" id="UP001430953">
    <property type="component" value="Unassembled WGS sequence"/>
</dbReference>
<keyword evidence="6" id="KW-0967">Endosome</keyword>
<comment type="caution">
    <text evidence="12">The sequence shown here is derived from an EMBL/GenBank/DDBJ whole genome shotgun (WGS) entry which is preliminary data.</text>
</comment>
<evidence type="ECO:0000256" key="9">
    <source>
        <dbReference type="SAM" id="MobiDB-lite"/>
    </source>
</evidence>
<keyword evidence="7" id="KW-0653">Protein transport</keyword>
<dbReference type="PANTHER" id="PTHR46009:SF1">
    <property type="entry name" value="VACUOLAR PROTEIN SORTING-ASSOCIATED PROTEIN VTA1 HOMOLOG"/>
    <property type="match status" value="1"/>
</dbReference>
<dbReference type="GO" id="GO:0010008">
    <property type="term" value="C:endosome membrane"/>
    <property type="evidence" value="ECO:0007669"/>
    <property type="project" value="UniProtKB-SubCell"/>
</dbReference>
<evidence type="ECO:0000256" key="8">
    <source>
        <dbReference type="ARBA" id="ARBA00023136"/>
    </source>
</evidence>
<keyword evidence="5" id="KW-0963">Cytoplasm</keyword>
<dbReference type="Pfam" id="PF04652">
    <property type="entry name" value="Vta1"/>
    <property type="match status" value="1"/>
</dbReference>
<keyword evidence="4" id="KW-0813">Transport</keyword>
<evidence type="ECO:0000256" key="4">
    <source>
        <dbReference type="ARBA" id="ARBA00022448"/>
    </source>
</evidence>
<evidence type="ECO:0000256" key="6">
    <source>
        <dbReference type="ARBA" id="ARBA00022753"/>
    </source>
</evidence>
<dbReference type="Gene3D" id="1.25.40.270">
    <property type="entry name" value="Vacuolar protein sorting-associated protein vta1"/>
    <property type="match status" value="1"/>
</dbReference>